<dbReference type="Pfam" id="PF00330">
    <property type="entry name" value="Aconitase"/>
    <property type="match status" value="1"/>
</dbReference>
<accession>A0A9P8D3T7</accession>
<evidence type="ECO:0008006" key="10">
    <source>
        <dbReference type="Google" id="ProtNLM"/>
    </source>
</evidence>
<evidence type="ECO:0000259" key="6">
    <source>
        <dbReference type="Pfam" id="PF00180"/>
    </source>
</evidence>
<feature type="domain" description="Isopropylmalate dehydrogenase-like" evidence="6">
    <location>
        <begin position="1"/>
        <end position="99"/>
    </location>
</feature>
<evidence type="ECO:0000313" key="8">
    <source>
        <dbReference type="EMBL" id="KAG9494835.1"/>
    </source>
</evidence>
<dbReference type="GO" id="GO:0043436">
    <property type="term" value="P:oxoacid metabolic process"/>
    <property type="evidence" value="ECO:0007669"/>
    <property type="project" value="UniProtKB-ARBA"/>
</dbReference>
<name>A0A9P8D3T7_9HYPO</name>
<keyword evidence="3" id="KW-0408">Iron</keyword>
<dbReference type="EMBL" id="JAHBCI010000011">
    <property type="protein sequence ID" value="KAG9494835.1"/>
    <property type="molecule type" value="Genomic_DNA"/>
</dbReference>
<dbReference type="InterPro" id="IPR015931">
    <property type="entry name" value="Acnase/IPM_dHydase_lsu_aba_1/3"/>
</dbReference>
<reference evidence="8" key="1">
    <citation type="journal article" date="2021" name="Mol. Plant Microbe Interact.">
        <title>Telomere to telomere genome assembly of Fusarium musae F31, causal agent of crown rot disease of banana.</title>
        <authorList>
            <person name="Degradi L."/>
            <person name="Tava V."/>
            <person name="Kunova A."/>
            <person name="Cortesi P."/>
            <person name="Saracchi M."/>
            <person name="Pasquali M."/>
        </authorList>
    </citation>
    <scope>NUCLEOTIDE SEQUENCE</scope>
    <source>
        <strain evidence="8">F31</strain>
    </source>
</reference>
<dbReference type="Proteomes" id="UP000827133">
    <property type="component" value="Unassembled WGS sequence"/>
</dbReference>
<comment type="caution">
    <text evidence="8">The sequence shown here is derived from an EMBL/GenBank/DDBJ whole genome shotgun (WGS) entry which is preliminary data.</text>
</comment>
<dbReference type="Gene3D" id="3.40.718.10">
    <property type="entry name" value="Isopropylmalate Dehydrogenase"/>
    <property type="match status" value="1"/>
</dbReference>
<dbReference type="Pfam" id="PF00180">
    <property type="entry name" value="Iso_dh"/>
    <property type="match status" value="1"/>
</dbReference>
<dbReference type="InterPro" id="IPR050067">
    <property type="entry name" value="IPM_dehydratase_rel_enz"/>
</dbReference>
<keyword evidence="4" id="KW-0411">Iron-sulfur</keyword>
<dbReference type="KEGG" id="fmu:J7337_013064"/>
<dbReference type="GO" id="GO:0016829">
    <property type="term" value="F:lyase activity"/>
    <property type="evidence" value="ECO:0007669"/>
    <property type="project" value="UniProtKB-KW"/>
</dbReference>
<dbReference type="GO" id="GO:0051536">
    <property type="term" value="F:iron-sulfur cluster binding"/>
    <property type="evidence" value="ECO:0007669"/>
    <property type="project" value="UniProtKB-KW"/>
</dbReference>
<evidence type="ECO:0000256" key="5">
    <source>
        <dbReference type="ARBA" id="ARBA00023239"/>
    </source>
</evidence>
<dbReference type="AlphaFoldDB" id="A0A9P8D3T7"/>
<proteinExistence type="inferred from homology"/>
<dbReference type="GO" id="GO:0046872">
    <property type="term" value="F:metal ion binding"/>
    <property type="evidence" value="ECO:0007669"/>
    <property type="project" value="UniProtKB-KW"/>
</dbReference>
<evidence type="ECO:0000256" key="2">
    <source>
        <dbReference type="ARBA" id="ARBA00022723"/>
    </source>
</evidence>
<comment type="similarity">
    <text evidence="1">Belongs to the isocitrate and isopropylmalate dehydrogenases family.</text>
</comment>
<evidence type="ECO:0000259" key="7">
    <source>
        <dbReference type="Pfam" id="PF00330"/>
    </source>
</evidence>
<dbReference type="InterPro" id="IPR036008">
    <property type="entry name" value="Aconitase_4Fe-4S_dom"/>
</dbReference>
<protein>
    <recommendedName>
        <fullName evidence="10">Aconitase/3-isopropylmalate dehydratase large subunit alpha/beta/alpha domain-containing protein</fullName>
    </recommendedName>
</protein>
<evidence type="ECO:0000313" key="9">
    <source>
        <dbReference type="Proteomes" id="UP000827133"/>
    </source>
</evidence>
<dbReference type="GeneID" id="68320920"/>
<gene>
    <name evidence="8" type="ORF">J7337_013064</name>
</gene>
<dbReference type="PANTHER" id="PTHR43822">
    <property type="entry name" value="HOMOACONITASE, MITOCHONDRIAL-RELATED"/>
    <property type="match status" value="1"/>
</dbReference>
<feature type="domain" description="Aconitase/3-isopropylmalate dehydratase large subunit alpha/beta/alpha" evidence="7">
    <location>
        <begin position="219"/>
        <end position="311"/>
    </location>
</feature>
<dbReference type="SUPFAM" id="SSF53732">
    <property type="entry name" value="Aconitase iron-sulfur domain"/>
    <property type="match status" value="1"/>
</dbReference>
<dbReference type="SUPFAM" id="SSF53659">
    <property type="entry name" value="Isocitrate/Isopropylmalate dehydrogenase-like"/>
    <property type="match status" value="1"/>
</dbReference>
<dbReference type="RefSeq" id="XP_044673835.1">
    <property type="nucleotide sequence ID" value="XM_044830560.1"/>
</dbReference>
<dbReference type="InterPro" id="IPR001030">
    <property type="entry name" value="Acoase/IPM_deHydtase_lsu_aba"/>
</dbReference>
<dbReference type="PANTHER" id="PTHR43822:SF2">
    <property type="entry name" value="HOMOACONITASE, MITOCHONDRIAL"/>
    <property type="match status" value="1"/>
</dbReference>
<organism evidence="8 9">
    <name type="scientific">Fusarium musae</name>
    <dbReference type="NCBI Taxonomy" id="1042133"/>
    <lineage>
        <taxon>Eukaryota</taxon>
        <taxon>Fungi</taxon>
        <taxon>Dikarya</taxon>
        <taxon>Ascomycota</taxon>
        <taxon>Pezizomycotina</taxon>
        <taxon>Sordariomycetes</taxon>
        <taxon>Hypocreomycetidae</taxon>
        <taxon>Hypocreales</taxon>
        <taxon>Nectriaceae</taxon>
        <taxon>Fusarium</taxon>
    </lineage>
</organism>
<evidence type="ECO:0000256" key="1">
    <source>
        <dbReference type="ARBA" id="ARBA00007769"/>
    </source>
</evidence>
<keyword evidence="5" id="KW-0456">Lyase</keyword>
<keyword evidence="2" id="KW-0479">Metal-binding</keyword>
<evidence type="ECO:0000256" key="3">
    <source>
        <dbReference type="ARBA" id="ARBA00023004"/>
    </source>
</evidence>
<dbReference type="InterPro" id="IPR024084">
    <property type="entry name" value="IsoPropMal-DH-like_dom"/>
</dbReference>
<keyword evidence="9" id="KW-1185">Reference proteome</keyword>
<sequence>MFGDILSDRASGILKSPDILASAAVSSIYGKGKAPEGEVNPVGIVQAVELMLELSLGLKQEAAALSKAIRRTLDPIGQVGSDTRTTNLGGTASPQEFMETLSHNLDYYLEALNSADAAALPAPISPPSSPRDTTSTRPMGVIEKILTHAGIGLSKPYVETGDMICVKVDWTLTSELLWGGMEKTYNQMGRPRPFRNDRLWLAVDHTVDPRTNHQPRQKGLIAKAERFRREAKIINFLPANTSIMHTDFTRERAQPGRIVVGSDSHTCSAGSMGSFAVGFGAADVVMPMVTGETWFRVPEVFRIKFVGKLPFGRISITR</sequence>
<dbReference type="Gene3D" id="3.30.499.10">
    <property type="entry name" value="Aconitase, domain 3"/>
    <property type="match status" value="1"/>
</dbReference>
<evidence type="ECO:0000256" key="4">
    <source>
        <dbReference type="ARBA" id="ARBA00023014"/>
    </source>
</evidence>